<organism evidence="2 3">
    <name type="scientific">Lachnoanaerobaculum saburreum DSM 3986</name>
    <dbReference type="NCBI Taxonomy" id="887325"/>
    <lineage>
        <taxon>Bacteria</taxon>
        <taxon>Bacillati</taxon>
        <taxon>Bacillota</taxon>
        <taxon>Clostridia</taxon>
        <taxon>Lachnospirales</taxon>
        <taxon>Lachnospiraceae</taxon>
        <taxon>Lachnoanaerobaculum</taxon>
    </lineage>
</organism>
<dbReference type="PROSITE" id="PS51782">
    <property type="entry name" value="LYSM"/>
    <property type="match status" value="1"/>
</dbReference>
<dbReference type="Pfam" id="PF21821">
    <property type="entry name" value="Dit_like"/>
    <property type="match status" value="1"/>
</dbReference>
<proteinExistence type="predicted"/>
<dbReference type="RefSeq" id="WP_008749844.1">
    <property type="nucleotide sequence ID" value="NZ_GL622296.1"/>
</dbReference>
<dbReference type="SUPFAM" id="SSF54106">
    <property type="entry name" value="LysM domain"/>
    <property type="match status" value="1"/>
</dbReference>
<dbReference type="Pfam" id="PF01476">
    <property type="entry name" value="LysM"/>
    <property type="match status" value="1"/>
</dbReference>
<name>E6LJD6_9FIRM</name>
<dbReference type="PANTHER" id="PTHR34700:SF4">
    <property type="entry name" value="PHAGE-LIKE ELEMENT PBSX PROTEIN XKDP"/>
    <property type="match status" value="1"/>
</dbReference>
<evidence type="ECO:0000259" key="1">
    <source>
        <dbReference type="PROSITE" id="PS51782"/>
    </source>
</evidence>
<evidence type="ECO:0000313" key="2">
    <source>
        <dbReference type="EMBL" id="EFU78070.1"/>
    </source>
</evidence>
<accession>E6LJD6</accession>
<sequence length="192" mass="21408">MALINGLYVFCETEEVNQSVEVSSHPVESGIPLSDHAKRGPITLSISGYIVGDEWENTRHRIEQMKKNAEIVKYVGRNILSSMLITAFKSNSDASIRDGEKFTMELTEIRIAASPYTATTGDVGLQQVQEATNTQSEPPKRRTYTVKKGDCLWKIAKSYYGNGSLYPKIVDANKDLIKDPNKILDGWILVIP</sequence>
<dbReference type="InterPro" id="IPR018392">
    <property type="entry name" value="LysM"/>
</dbReference>
<protein>
    <submittedName>
        <fullName evidence="2">LysM domain protein</fullName>
    </submittedName>
</protein>
<dbReference type="Proteomes" id="UP000003434">
    <property type="component" value="Unassembled WGS sequence"/>
</dbReference>
<dbReference type="InterPro" id="IPR048494">
    <property type="entry name" value="Dit-like_N"/>
</dbReference>
<dbReference type="HOGENOM" id="CLU_121901_0_0_9"/>
<dbReference type="AlphaFoldDB" id="E6LJD6"/>
<dbReference type="CDD" id="cd00118">
    <property type="entry name" value="LysM"/>
    <property type="match status" value="1"/>
</dbReference>
<dbReference type="InterPro" id="IPR036779">
    <property type="entry name" value="LysM_dom_sf"/>
</dbReference>
<gene>
    <name evidence="2" type="ORF">HMPREF0381_0071</name>
</gene>
<feature type="domain" description="LysM" evidence="1">
    <location>
        <begin position="142"/>
        <end position="191"/>
    </location>
</feature>
<dbReference type="EMBL" id="AEPW01000001">
    <property type="protein sequence ID" value="EFU78070.1"/>
    <property type="molecule type" value="Genomic_DNA"/>
</dbReference>
<reference evidence="2 3" key="1">
    <citation type="submission" date="2010-12" db="EMBL/GenBank/DDBJ databases">
        <authorList>
            <person name="Muzny D."/>
            <person name="Qin X."/>
            <person name="Deng J."/>
            <person name="Jiang H."/>
            <person name="Liu Y."/>
            <person name="Qu J."/>
            <person name="Song X.-Z."/>
            <person name="Zhang L."/>
            <person name="Thornton R."/>
            <person name="Coyle M."/>
            <person name="Francisco L."/>
            <person name="Jackson L."/>
            <person name="Javaid M."/>
            <person name="Korchina V."/>
            <person name="Kovar C."/>
            <person name="Mata R."/>
            <person name="Mathew T."/>
            <person name="Ngo R."/>
            <person name="Nguyen L."/>
            <person name="Nguyen N."/>
            <person name="Okwuonu G."/>
            <person name="Ongeri F."/>
            <person name="Pham C."/>
            <person name="Simmons D."/>
            <person name="Wilczek-Boney K."/>
            <person name="Hale W."/>
            <person name="Jakkamsetti A."/>
            <person name="Pham P."/>
            <person name="Ruth R."/>
            <person name="San Lucas F."/>
            <person name="Warren J."/>
            <person name="Zhang J."/>
            <person name="Zhao Z."/>
            <person name="Zhou C."/>
            <person name="Zhu D."/>
            <person name="Lee S."/>
            <person name="Bess C."/>
            <person name="Blankenburg K."/>
            <person name="Forbes L."/>
            <person name="Fu Q."/>
            <person name="Gubbala S."/>
            <person name="Hirani K."/>
            <person name="Jayaseelan J.C."/>
            <person name="Lara F."/>
            <person name="Munidasa M."/>
            <person name="Palculict T."/>
            <person name="Patil S."/>
            <person name="Pu L.-L."/>
            <person name="Saada N."/>
            <person name="Tang L."/>
            <person name="Weissenberger G."/>
            <person name="Zhu Y."/>
            <person name="Hemphill L."/>
            <person name="Shang Y."/>
            <person name="Youmans B."/>
            <person name="Ayvaz T."/>
            <person name="Ross M."/>
            <person name="Santibanez J."/>
            <person name="Aqrawi P."/>
            <person name="Gross S."/>
            <person name="Joshi V."/>
            <person name="Fowler G."/>
            <person name="Nazareth L."/>
            <person name="Reid J."/>
            <person name="Worley K."/>
            <person name="Petrosino J."/>
            <person name="Highlander S."/>
            <person name="Gibbs R."/>
        </authorList>
    </citation>
    <scope>NUCLEOTIDE SEQUENCE [LARGE SCALE GENOMIC DNA]</scope>
    <source>
        <strain evidence="2 3">DSM 3986</strain>
    </source>
</reference>
<dbReference type="Gene3D" id="3.10.350.10">
    <property type="entry name" value="LysM domain"/>
    <property type="match status" value="1"/>
</dbReference>
<comment type="caution">
    <text evidence="2">The sequence shown here is derived from an EMBL/GenBank/DDBJ whole genome shotgun (WGS) entry which is preliminary data.</text>
</comment>
<dbReference type="SMART" id="SM00257">
    <property type="entry name" value="LysM"/>
    <property type="match status" value="1"/>
</dbReference>
<dbReference type="eggNOG" id="COG1652">
    <property type="taxonomic scope" value="Bacteria"/>
</dbReference>
<dbReference type="InterPro" id="IPR052196">
    <property type="entry name" value="Bact_Kbp"/>
</dbReference>
<evidence type="ECO:0000313" key="3">
    <source>
        <dbReference type="Proteomes" id="UP000003434"/>
    </source>
</evidence>
<dbReference type="PANTHER" id="PTHR34700">
    <property type="entry name" value="POTASSIUM BINDING PROTEIN KBP"/>
    <property type="match status" value="1"/>
</dbReference>